<feature type="domain" description="Fibronectin type-III" evidence="9">
    <location>
        <begin position="910"/>
        <end position="1007"/>
    </location>
</feature>
<dbReference type="InterPro" id="IPR051275">
    <property type="entry name" value="Cell_adhesion_signaling"/>
</dbReference>
<dbReference type="PROSITE" id="PS50853">
    <property type="entry name" value="FN3"/>
    <property type="match status" value="1"/>
</dbReference>
<dbReference type="Pfam" id="PF00041">
    <property type="entry name" value="fn3"/>
    <property type="match status" value="1"/>
</dbReference>
<dbReference type="SUPFAM" id="SSF49265">
    <property type="entry name" value="Fibronectin type III"/>
    <property type="match status" value="1"/>
</dbReference>
<dbReference type="CDD" id="cd00063">
    <property type="entry name" value="FN3"/>
    <property type="match status" value="1"/>
</dbReference>
<dbReference type="GO" id="GO:0050839">
    <property type="term" value="F:cell adhesion molecule binding"/>
    <property type="evidence" value="ECO:0007669"/>
    <property type="project" value="TreeGrafter"/>
</dbReference>
<dbReference type="CDD" id="cd00096">
    <property type="entry name" value="Ig"/>
    <property type="match status" value="2"/>
</dbReference>
<evidence type="ECO:0000256" key="5">
    <source>
        <dbReference type="ARBA" id="ARBA00023319"/>
    </source>
</evidence>
<evidence type="ECO:0000313" key="10">
    <source>
        <dbReference type="Proteomes" id="UP000050795"/>
    </source>
</evidence>
<feature type="domain" description="Ig-like" evidence="8">
    <location>
        <begin position="243"/>
        <end position="362"/>
    </location>
</feature>
<evidence type="ECO:0000313" key="11">
    <source>
        <dbReference type="WBParaSite" id="TREG1_70030.1"/>
    </source>
</evidence>
<dbReference type="Proteomes" id="UP000050795">
    <property type="component" value="Unassembled WGS sequence"/>
</dbReference>
<dbReference type="InterPro" id="IPR003599">
    <property type="entry name" value="Ig_sub"/>
</dbReference>
<dbReference type="SMART" id="SM00408">
    <property type="entry name" value="IGc2"/>
    <property type="match status" value="3"/>
</dbReference>
<keyword evidence="4" id="KW-0325">Glycoprotein</keyword>
<dbReference type="WBParaSite" id="TREG1_70030.1">
    <property type="protein sequence ID" value="TREG1_70030.1"/>
    <property type="gene ID" value="TREG1_70030"/>
</dbReference>
<dbReference type="GO" id="GO:0098609">
    <property type="term" value="P:cell-cell adhesion"/>
    <property type="evidence" value="ECO:0007669"/>
    <property type="project" value="TreeGrafter"/>
</dbReference>
<dbReference type="SMART" id="SM00409">
    <property type="entry name" value="IG"/>
    <property type="match status" value="7"/>
</dbReference>
<dbReference type="SUPFAM" id="SSF48726">
    <property type="entry name" value="Immunoglobulin"/>
    <property type="match status" value="4"/>
</dbReference>
<dbReference type="InterPro" id="IPR007110">
    <property type="entry name" value="Ig-like_dom"/>
</dbReference>
<feature type="compositionally biased region" description="Polar residues" evidence="6">
    <location>
        <begin position="1664"/>
        <end position="1688"/>
    </location>
</feature>
<feature type="region of interest" description="Disordered" evidence="6">
    <location>
        <begin position="1661"/>
        <end position="1692"/>
    </location>
</feature>
<dbReference type="CDD" id="cd12087">
    <property type="entry name" value="TM_EGFR-like"/>
    <property type="match status" value="1"/>
</dbReference>
<dbReference type="PROSITE" id="PS50835">
    <property type="entry name" value="IG_LIKE"/>
    <property type="match status" value="5"/>
</dbReference>
<feature type="domain" description="Ig-like" evidence="8">
    <location>
        <begin position="711"/>
        <end position="821"/>
    </location>
</feature>
<reference evidence="11" key="2">
    <citation type="submission" date="2023-11" db="UniProtKB">
        <authorList>
            <consortium name="WormBaseParasite"/>
        </authorList>
    </citation>
    <scope>IDENTIFICATION</scope>
</reference>
<keyword evidence="3" id="KW-1015">Disulfide bond</keyword>
<dbReference type="InterPro" id="IPR003598">
    <property type="entry name" value="Ig_sub2"/>
</dbReference>
<dbReference type="InterPro" id="IPR036179">
    <property type="entry name" value="Ig-like_dom_sf"/>
</dbReference>
<proteinExistence type="predicted"/>
<name>A0AA85K862_TRIRE</name>
<feature type="region of interest" description="Disordered" evidence="6">
    <location>
        <begin position="1709"/>
        <end position="1729"/>
    </location>
</feature>
<evidence type="ECO:0000256" key="4">
    <source>
        <dbReference type="ARBA" id="ARBA00023180"/>
    </source>
</evidence>
<dbReference type="InterPro" id="IPR036116">
    <property type="entry name" value="FN3_sf"/>
</dbReference>
<dbReference type="Pfam" id="PF13927">
    <property type="entry name" value="Ig_3"/>
    <property type="match status" value="1"/>
</dbReference>
<keyword evidence="7" id="KW-1133">Transmembrane helix</keyword>
<feature type="domain" description="Ig-like" evidence="8">
    <location>
        <begin position="610"/>
        <end position="707"/>
    </location>
</feature>
<dbReference type="GO" id="GO:0005886">
    <property type="term" value="C:plasma membrane"/>
    <property type="evidence" value="ECO:0007669"/>
    <property type="project" value="TreeGrafter"/>
</dbReference>
<dbReference type="PANTHER" id="PTHR11640">
    <property type="entry name" value="NEPHRIN"/>
    <property type="match status" value="1"/>
</dbReference>
<dbReference type="GO" id="GO:0005911">
    <property type="term" value="C:cell-cell junction"/>
    <property type="evidence" value="ECO:0007669"/>
    <property type="project" value="TreeGrafter"/>
</dbReference>
<keyword evidence="5" id="KW-0393">Immunoglobulin domain</keyword>
<accession>A0AA85K862</accession>
<organism evidence="10 11">
    <name type="scientific">Trichobilharzia regenti</name>
    <name type="common">Nasal bird schistosome</name>
    <dbReference type="NCBI Taxonomy" id="157069"/>
    <lineage>
        <taxon>Eukaryota</taxon>
        <taxon>Metazoa</taxon>
        <taxon>Spiralia</taxon>
        <taxon>Lophotrochozoa</taxon>
        <taxon>Platyhelminthes</taxon>
        <taxon>Trematoda</taxon>
        <taxon>Digenea</taxon>
        <taxon>Strigeidida</taxon>
        <taxon>Schistosomatoidea</taxon>
        <taxon>Schistosomatidae</taxon>
        <taxon>Trichobilharzia</taxon>
    </lineage>
</organism>
<keyword evidence="7" id="KW-0812">Transmembrane</keyword>
<evidence type="ECO:0000256" key="2">
    <source>
        <dbReference type="ARBA" id="ARBA00023136"/>
    </source>
</evidence>
<reference evidence="10" key="1">
    <citation type="submission" date="2022-06" db="EMBL/GenBank/DDBJ databases">
        <authorList>
            <person name="Berger JAMES D."/>
            <person name="Berger JAMES D."/>
        </authorList>
    </citation>
    <scope>NUCLEOTIDE SEQUENCE [LARGE SCALE GENOMIC DNA]</scope>
</reference>
<dbReference type="InterPro" id="IPR003961">
    <property type="entry name" value="FN3_dom"/>
</dbReference>
<evidence type="ECO:0000256" key="7">
    <source>
        <dbReference type="SAM" id="Phobius"/>
    </source>
</evidence>
<feature type="transmembrane region" description="Helical" evidence="7">
    <location>
        <begin position="1029"/>
        <end position="1055"/>
    </location>
</feature>
<dbReference type="PANTHER" id="PTHR11640:SF31">
    <property type="entry name" value="IRREGULAR CHIASM C-ROUGHEST PROTEIN-RELATED"/>
    <property type="match status" value="1"/>
</dbReference>
<feature type="domain" description="Ig-like" evidence="8">
    <location>
        <begin position="370"/>
        <end position="456"/>
    </location>
</feature>
<evidence type="ECO:0000259" key="9">
    <source>
        <dbReference type="PROSITE" id="PS50853"/>
    </source>
</evidence>
<evidence type="ECO:0000256" key="1">
    <source>
        <dbReference type="ARBA" id="ARBA00004479"/>
    </source>
</evidence>
<feature type="compositionally biased region" description="Polar residues" evidence="6">
    <location>
        <begin position="1709"/>
        <end position="1723"/>
    </location>
</feature>
<evidence type="ECO:0000256" key="6">
    <source>
        <dbReference type="SAM" id="MobiDB-lite"/>
    </source>
</evidence>
<dbReference type="InterPro" id="IPR013783">
    <property type="entry name" value="Ig-like_fold"/>
</dbReference>
<evidence type="ECO:0000259" key="8">
    <source>
        <dbReference type="PROSITE" id="PS50835"/>
    </source>
</evidence>
<sequence length="1744" mass="193275">MSPGEITKINNLLKVWGKLHPTISVENDGDQSTLSILKAGLEDGDEIMCSVSNAATQVHHDVLKRNLSTAVTVDIHTPPGPPKIITPETNHVFIEGEELRAICITSPPGKPLGGLFWRWLVQPSQVDDDEIQRISGIGGKGGARLSDYTSVDAYLRSLDAGGLPRNPLTPEQASQLRPGDLISEDVQPLHYSLTKEKDQLVNTLTIQRISRRYHAAKLVCETGHPVGTAHQTSVTVYVKRECPANVTISVDSGGLHEDDSSGRQEMVVYARAGETKTFTCKTAPYYGQATIKWLFQASGNSITTPPKQIMDKAVTFKTPDGESTYQESQIQINVRAEDDRSYIDCLVWSVGDARIDARVRLDIIYPPDVPKITGYKSEQPINMAHLLELTCTTKSGNPRPELQWFKDKKPIPTSGEVITIGKQTSIKLKVVPQKEDNGAQYQCLARNTATNDEWISSEPVVLNVLFPPQRVSLSFGSKSVVHSGEQLVINCQADSSNPVAVITWRHYQCGPAHAFYRRHLLQQQQQQQHQQKLTNAISTSDGEKCKLLELKGSDESPVPGASGGLQARSHLWLRPTWRYHMDFIECQAENPVYGPPIWHDRLQLNVTFAPQFYGLQIGDQRVIREGETTRLDFGLYANPPVTSVSWFRHEERLPFEPKETGSLQGVYAAGSVGELLSLYKINRNNMGNYTVLASNGQHESKNTFFLNVTYPASILGKLEENITQINKEFSTLECKANANPAIASKAFTWYRYFPPKGWPEEVDEGALQLSEPIYCNESQVEKPKMSAHCDQQNKFHISSTFVIYKVTEEDVGKYVCEVNNGIGEPVKKIFNLLYHFPPKMIQLPRESDVTKSVKKYESFLTHIRPGLYKAQLALNDIRKSDFGSYVCQAANMQGEAQLGIHLSGTSTPDVPLNLRLLNATSTTLQVAWTQGFDGGSAQTFQIRWREIGSVSLYKYADVASNDNRNGVEYIITGLKPGTEYTVSVNSNNAKHGASAYTEPVNLRTLSLDAYGGRGPIPPLSSAGYSDDNALLIIVAACIFGFVILLVNAVVIIFLIKRRRHRNMLRQCKPDQGITLANGVALTRHDQSTTDMKQHLQSSFIDQNDNFADSDMSTTCVCCPPKKQNLISSGYVKADSYGNFSRTNGYTSHDVCPNQYSQHIAQEVDQQGQLVNHSMTSSIPDFNHLTSNQMTSVYPVRQITSPGPYYNNTTLNYPITRHSSTDLGMGYSSTNHVNQIRCEHGSIKHSNRHGQHTPRQANQYRYFGTLQNPNTYNKIRNNKSVADNSNINGRTSQYTLATSATSCGNPITVGHNGLGLTLVNDSFQLPTGTSASQNVVSNQTALLADSSTEILSTGLAAFTQIKRKSEFNDLNGGSNVNNGFISQNNLPGNSSPIVSIKVTSLADQFNPNSIDLGSNLATFSYNTPFDCNMDTSCTPIFLSLDPSASNSLLMSNSLMNCPIDNTKVLEVNREVSVTPLMIHSPTPDHVLVSNYVPTRPNLGGTRYFYSSREAIHSNISRQNIPHYESRLSMHNLPHAISSELYNRQNQCSCEQQLHAQQQHIPSHKRIPYSCSNCLKSRSSLHNIKQPLYASNAQNSVIDTFSEEDKDSDRSRYAEQLRRIQYSGGPTAQLLLGNVNIPNCHSSPDSALSPDNEANGLTELDPCLAKSNQSNDRSGNNHCISNTGRFTPSEHTLKKKKLTTSKLMYQNRQQNNHASEYQPTSSIDSSVIPKVDDNEMNSVHLSDCFV</sequence>
<evidence type="ECO:0008006" key="12">
    <source>
        <dbReference type="Google" id="ProtNLM"/>
    </source>
</evidence>
<evidence type="ECO:0000256" key="3">
    <source>
        <dbReference type="ARBA" id="ARBA00023157"/>
    </source>
</evidence>
<keyword evidence="2 7" id="KW-0472">Membrane</keyword>
<keyword evidence="10" id="KW-1185">Reference proteome</keyword>
<protein>
    <recommendedName>
        <fullName evidence="12">Nephrin</fullName>
    </recommendedName>
</protein>
<dbReference type="SMART" id="SM00060">
    <property type="entry name" value="FN3"/>
    <property type="match status" value="1"/>
</dbReference>
<feature type="domain" description="Ig-like" evidence="8">
    <location>
        <begin position="468"/>
        <end position="504"/>
    </location>
</feature>
<comment type="subcellular location">
    <subcellularLocation>
        <location evidence="1">Membrane</location>
        <topology evidence="1">Single-pass type I membrane protein</topology>
    </subcellularLocation>
</comment>
<dbReference type="Gene3D" id="2.60.40.10">
    <property type="entry name" value="Immunoglobulins"/>
    <property type="match status" value="6"/>
</dbReference>